<keyword evidence="3" id="KW-1185">Reference proteome</keyword>
<accession>A0A7W3XVM1</accession>
<dbReference type="EMBL" id="VKHS01000086">
    <property type="protein sequence ID" value="MBB0229115.1"/>
    <property type="molecule type" value="Genomic_DNA"/>
</dbReference>
<organism evidence="2 3">
    <name type="scientific">Streptomyces calidiresistens</name>
    <dbReference type="NCBI Taxonomy" id="1485586"/>
    <lineage>
        <taxon>Bacteria</taxon>
        <taxon>Bacillati</taxon>
        <taxon>Actinomycetota</taxon>
        <taxon>Actinomycetes</taxon>
        <taxon>Kitasatosporales</taxon>
        <taxon>Streptomycetaceae</taxon>
        <taxon>Streptomyces</taxon>
    </lineage>
</organism>
<evidence type="ECO:0000313" key="2">
    <source>
        <dbReference type="EMBL" id="MBB0229115.1"/>
    </source>
</evidence>
<evidence type="ECO:0000256" key="1">
    <source>
        <dbReference type="SAM" id="MobiDB-lite"/>
    </source>
</evidence>
<feature type="compositionally biased region" description="Basic and acidic residues" evidence="1">
    <location>
        <begin position="1"/>
        <end position="17"/>
    </location>
</feature>
<dbReference type="RefSeq" id="WP_182661290.1">
    <property type="nucleotide sequence ID" value="NZ_VKHS01000086.1"/>
</dbReference>
<comment type="caution">
    <text evidence="2">The sequence shown here is derived from an EMBL/GenBank/DDBJ whole genome shotgun (WGS) entry which is preliminary data.</text>
</comment>
<dbReference type="AlphaFoldDB" id="A0A7W3XVM1"/>
<reference evidence="3" key="1">
    <citation type="submission" date="2019-10" db="EMBL/GenBank/DDBJ databases">
        <title>Streptomyces sp. nov., a novel actinobacterium isolated from alkaline environment.</title>
        <authorList>
            <person name="Golinska P."/>
        </authorList>
    </citation>
    <scope>NUCLEOTIDE SEQUENCE [LARGE SCALE GENOMIC DNA]</scope>
    <source>
        <strain evidence="3">DSM 42108</strain>
    </source>
</reference>
<feature type="region of interest" description="Disordered" evidence="1">
    <location>
        <begin position="1"/>
        <end position="43"/>
    </location>
</feature>
<sequence length="66" mass="7201">MLPEHEENRASPRRTDGAEASPHPPHPAPAEEGCRPADPSSLAELRRQQAVLAEAVEAHFRELGAR</sequence>
<gene>
    <name evidence="2" type="ORF">FOE67_06195</name>
</gene>
<proteinExistence type="predicted"/>
<name>A0A7W3XVM1_9ACTN</name>
<dbReference type="Proteomes" id="UP000530234">
    <property type="component" value="Unassembled WGS sequence"/>
</dbReference>
<protein>
    <submittedName>
        <fullName evidence="2">Uncharacterized protein</fullName>
    </submittedName>
</protein>
<evidence type="ECO:0000313" key="3">
    <source>
        <dbReference type="Proteomes" id="UP000530234"/>
    </source>
</evidence>